<evidence type="ECO:0000313" key="2">
    <source>
        <dbReference type="Proteomes" id="UP000465221"/>
    </source>
</evidence>
<sequence>MNSVLKNSVNHRVFERTLRPLVFRGACLSERHCCPQARLVCWAPSPVSPGDGPERQRRHRVRSSSVWGFVTRSVGPAGASRHPTLFLRLTSDQVGIPAELKHINKRRKRNQQGLPQ</sequence>
<dbReference type="Proteomes" id="UP000465221">
    <property type="component" value="Unassembled WGS sequence"/>
</dbReference>
<name>A0A8H3SAU0_9EURO</name>
<gene>
    <name evidence="1" type="ORF">IFM46972_10165</name>
</gene>
<dbReference type="AlphaFoldDB" id="A0A8H3SAU0"/>
<protein>
    <submittedName>
        <fullName evidence="1">Uncharacterized protein</fullName>
    </submittedName>
</protein>
<comment type="caution">
    <text evidence="1">The sequence shown here is derived from an EMBL/GenBank/DDBJ whole genome shotgun (WGS) entry which is preliminary data.</text>
</comment>
<evidence type="ECO:0000313" key="1">
    <source>
        <dbReference type="EMBL" id="GFF55013.1"/>
    </source>
</evidence>
<organism evidence="1 2">
    <name type="scientific">Aspergillus udagawae</name>
    <dbReference type="NCBI Taxonomy" id="91492"/>
    <lineage>
        <taxon>Eukaryota</taxon>
        <taxon>Fungi</taxon>
        <taxon>Dikarya</taxon>
        <taxon>Ascomycota</taxon>
        <taxon>Pezizomycotina</taxon>
        <taxon>Eurotiomycetes</taxon>
        <taxon>Eurotiomycetidae</taxon>
        <taxon>Eurotiales</taxon>
        <taxon>Aspergillaceae</taxon>
        <taxon>Aspergillus</taxon>
        <taxon>Aspergillus subgen. Fumigati</taxon>
    </lineage>
</organism>
<proteinExistence type="predicted"/>
<reference evidence="1 2" key="1">
    <citation type="submission" date="2020-01" db="EMBL/GenBank/DDBJ databases">
        <title>Draft genome sequence of Aspergillus udagawae IFM 46972.</title>
        <authorList>
            <person name="Takahashi H."/>
            <person name="Yaguchi T."/>
        </authorList>
    </citation>
    <scope>NUCLEOTIDE SEQUENCE [LARGE SCALE GENOMIC DNA]</scope>
    <source>
        <strain evidence="1 2">IFM 46972</strain>
    </source>
</reference>
<dbReference type="EMBL" id="BLKC01000119">
    <property type="protein sequence ID" value="GFF55013.1"/>
    <property type="molecule type" value="Genomic_DNA"/>
</dbReference>
<accession>A0A8H3SAU0</accession>